<dbReference type="AlphaFoldDB" id="A0A0G0YXA5"/>
<gene>
    <name evidence="1" type="ORF">UV05_C0058G0002</name>
</gene>
<organism evidence="1 2">
    <name type="scientific">candidate division CPR1 bacterium GW2011_GWA2_42_17</name>
    <dbReference type="NCBI Taxonomy" id="1618341"/>
    <lineage>
        <taxon>Bacteria</taxon>
        <taxon>candidate division CPR1</taxon>
    </lineage>
</organism>
<protein>
    <recommendedName>
        <fullName evidence="3">PPM-type phosphatase domain-containing protein</fullName>
    </recommendedName>
</protein>
<dbReference type="EMBL" id="LCCZ01000058">
    <property type="protein sequence ID" value="KKS41242.1"/>
    <property type="molecule type" value="Genomic_DNA"/>
</dbReference>
<comment type="caution">
    <text evidence="1">The sequence shown here is derived from an EMBL/GenBank/DDBJ whole genome shotgun (WGS) entry which is preliminary data.</text>
</comment>
<proteinExistence type="predicted"/>
<evidence type="ECO:0000313" key="2">
    <source>
        <dbReference type="Proteomes" id="UP000034875"/>
    </source>
</evidence>
<dbReference type="Proteomes" id="UP000034875">
    <property type="component" value="Unassembled WGS sequence"/>
</dbReference>
<name>A0A0G0YXA5_9BACT</name>
<evidence type="ECO:0008006" key="3">
    <source>
        <dbReference type="Google" id="ProtNLM"/>
    </source>
</evidence>
<evidence type="ECO:0000313" key="1">
    <source>
        <dbReference type="EMBL" id="KKS41242.1"/>
    </source>
</evidence>
<sequence length="349" mass="38452">MSGSGDSLIDQELDIIKEHHLSGSVVLTSEEMLDSKVVAKEVAIEGKKIILEGLSRKGLSYSGERKISEDGCVVIRNDEALQAIVVDGGTQIEKVSTLDAMGLTGGRYITTLVEQFGRNLDPSLSVAINLRRLNEEIGEDIKVHHPSIIYQEHAHDNPYGSIAAVKIDTKNHTLEIANAGDVFVIAVDNIGKQILLTVDDVSKKDQKTFAVARQLADKHGVSFRQAIQQRASDPRFNRIMEEMEETMRQANVGIIRRITGTPNFDVTSSKKIPLGDIQSIFLFTDGGVIPGININTPGEQVTFLRLVESSGLQGLNEAIQRKMLEDPDYELYPRFGTMDDLMILKIAVQ</sequence>
<reference evidence="1 2" key="1">
    <citation type="journal article" date="2015" name="Nature">
        <title>rRNA introns, odd ribosomes, and small enigmatic genomes across a large radiation of phyla.</title>
        <authorList>
            <person name="Brown C.T."/>
            <person name="Hug L.A."/>
            <person name="Thomas B.C."/>
            <person name="Sharon I."/>
            <person name="Castelle C.J."/>
            <person name="Singh A."/>
            <person name="Wilkins M.J."/>
            <person name="Williams K.H."/>
            <person name="Banfield J.F."/>
        </authorList>
    </citation>
    <scope>NUCLEOTIDE SEQUENCE [LARGE SCALE GENOMIC DNA]</scope>
</reference>
<accession>A0A0G0YXA5</accession>